<reference evidence="1" key="1">
    <citation type="submission" date="2023-02" db="EMBL/GenBank/DDBJ databases">
        <title>Colletotrichum kahawae CIFC_Que2 genome sequencing and assembly.</title>
        <authorList>
            <person name="Baroncelli R."/>
        </authorList>
    </citation>
    <scope>NUCLEOTIDE SEQUENCE</scope>
    <source>
        <strain evidence="1">CIFC_Que2</strain>
    </source>
</reference>
<gene>
    <name evidence="1" type="ORF">CKAH01_05370</name>
</gene>
<dbReference type="EMBL" id="VYYT01000168">
    <property type="protein sequence ID" value="KAK2760684.1"/>
    <property type="molecule type" value="Genomic_DNA"/>
</dbReference>
<evidence type="ECO:0000313" key="1">
    <source>
        <dbReference type="EMBL" id="KAK2760684.1"/>
    </source>
</evidence>
<evidence type="ECO:0000313" key="2">
    <source>
        <dbReference type="Proteomes" id="UP001281614"/>
    </source>
</evidence>
<proteinExistence type="predicted"/>
<protein>
    <recommendedName>
        <fullName evidence="3">Ankyrin repeat protein</fullName>
    </recommendedName>
</protein>
<comment type="caution">
    <text evidence="1">The sequence shown here is derived from an EMBL/GenBank/DDBJ whole genome shotgun (WGS) entry which is preliminary data.</text>
</comment>
<accession>A0AAD9YG71</accession>
<sequence>MRLRTFSYSLVRIQQRVTQHIERGITFDGLSAFLQEGSLPDGSWPETSRLAFFERRTGPPPFQTPIEAAAYYGRIDILRTLLERGAGFAYETFRSRERIHFHAFIARYQFALSDSLLERAIEVTSTCVEYGLDANPHAGSKAIGLVASLIYDHGALFTEEEKAAAERNGWF</sequence>
<name>A0AAD9YG71_COLKA</name>
<dbReference type="Proteomes" id="UP001281614">
    <property type="component" value="Unassembled WGS sequence"/>
</dbReference>
<dbReference type="AlphaFoldDB" id="A0AAD9YG71"/>
<keyword evidence="2" id="KW-1185">Reference proteome</keyword>
<evidence type="ECO:0008006" key="3">
    <source>
        <dbReference type="Google" id="ProtNLM"/>
    </source>
</evidence>
<organism evidence="1 2">
    <name type="scientific">Colletotrichum kahawae</name>
    <name type="common">Coffee berry disease fungus</name>
    <dbReference type="NCBI Taxonomy" id="34407"/>
    <lineage>
        <taxon>Eukaryota</taxon>
        <taxon>Fungi</taxon>
        <taxon>Dikarya</taxon>
        <taxon>Ascomycota</taxon>
        <taxon>Pezizomycotina</taxon>
        <taxon>Sordariomycetes</taxon>
        <taxon>Hypocreomycetidae</taxon>
        <taxon>Glomerellales</taxon>
        <taxon>Glomerellaceae</taxon>
        <taxon>Colletotrichum</taxon>
        <taxon>Colletotrichum gloeosporioides species complex</taxon>
    </lineage>
</organism>